<keyword evidence="2" id="KW-1185">Reference proteome</keyword>
<gene>
    <name evidence="1" type="ORF">GBA63_04870</name>
</gene>
<protein>
    <submittedName>
        <fullName evidence="1">Uncharacterized protein</fullName>
    </submittedName>
</protein>
<proteinExistence type="predicted"/>
<organism evidence="1 2">
    <name type="scientific">Rubrobacter tropicus</name>
    <dbReference type="NCBI Taxonomy" id="2653851"/>
    <lineage>
        <taxon>Bacteria</taxon>
        <taxon>Bacillati</taxon>
        <taxon>Actinomycetota</taxon>
        <taxon>Rubrobacteria</taxon>
        <taxon>Rubrobacterales</taxon>
        <taxon>Rubrobacteraceae</taxon>
        <taxon>Rubrobacter</taxon>
    </lineage>
</organism>
<dbReference type="KEGG" id="rub:GBA63_04870"/>
<dbReference type="RefSeq" id="WP_166173993.1">
    <property type="nucleotide sequence ID" value="NZ_CP045119.1"/>
</dbReference>
<sequence>MFGIWLLRGAVVVLVLGAGVGARVAYEKVTVAGPHFATAQAQESNDLYDFDTQEEAQAVYDQDTSDPYGLWTRTTRDPTTA</sequence>
<accession>A0A6G8Q6U9</accession>
<reference evidence="1 2" key="1">
    <citation type="submission" date="2019-10" db="EMBL/GenBank/DDBJ databases">
        <title>Rubrobacter sp nov SCSIO 52090 isolated from a deep-sea sediment in the South China Sea.</title>
        <authorList>
            <person name="Chen R.W."/>
        </authorList>
    </citation>
    <scope>NUCLEOTIDE SEQUENCE [LARGE SCALE GENOMIC DNA]</scope>
    <source>
        <strain evidence="1 2">SCSIO 52909</strain>
    </source>
</reference>
<evidence type="ECO:0000313" key="2">
    <source>
        <dbReference type="Proteomes" id="UP000501452"/>
    </source>
</evidence>
<evidence type="ECO:0000313" key="1">
    <source>
        <dbReference type="EMBL" id="QIN82047.1"/>
    </source>
</evidence>
<dbReference type="EMBL" id="CP045119">
    <property type="protein sequence ID" value="QIN82047.1"/>
    <property type="molecule type" value="Genomic_DNA"/>
</dbReference>
<dbReference type="Proteomes" id="UP000501452">
    <property type="component" value="Chromosome"/>
</dbReference>
<name>A0A6G8Q6U9_9ACTN</name>
<dbReference type="AlphaFoldDB" id="A0A6G8Q6U9"/>